<dbReference type="InterPro" id="IPR025316">
    <property type="entry name" value="DUF4221"/>
</dbReference>
<gene>
    <name evidence="1" type="ORF">F0L74_28835</name>
</gene>
<organism evidence="1 2">
    <name type="scientific">Chitinophaga agrisoli</name>
    <dbReference type="NCBI Taxonomy" id="2607653"/>
    <lineage>
        <taxon>Bacteria</taxon>
        <taxon>Pseudomonadati</taxon>
        <taxon>Bacteroidota</taxon>
        <taxon>Chitinophagia</taxon>
        <taxon>Chitinophagales</taxon>
        <taxon>Chitinophagaceae</taxon>
        <taxon>Chitinophaga</taxon>
    </lineage>
</organism>
<accession>A0A5B2VP67</accession>
<reference evidence="1 2" key="1">
    <citation type="submission" date="2019-09" db="EMBL/GenBank/DDBJ databases">
        <title>Chitinophaga ginsengihumi sp. nov., isolated from soil of ginseng rhizosphere.</title>
        <authorList>
            <person name="Lee J."/>
        </authorList>
    </citation>
    <scope>NUCLEOTIDE SEQUENCE [LARGE SCALE GENOMIC DNA]</scope>
    <source>
        <strain evidence="1 2">BN140078</strain>
    </source>
</reference>
<evidence type="ECO:0000313" key="1">
    <source>
        <dbReference type="EMBL" id="KAA2240176.1"/>
    </source>
</evidence>
<dbReference type="RefSeq" id="WP_149841354.1">
    <property type="nucleotide sequence ID" value="NZ_VUOC01000004.1"/>
</dbReference>
<comment type="caution">
    <text evidence="1">The sequence shown here is derived from an EMBL/GenBank/DDBJ whole genome shotgun (WGS) entry which is preliminary data.</text>
</comment>
<dbReference type="EMBL" id="VUOC01000004">
    <property type="protein sequence ID" value="KAA2240176.1"/>
    <property type="molecule type" value="Genomic_DNA"/>
</dbReference>
<dbReference type="Pfam" id="PF13970">
    <property type="entry name" value="DUF4221"/>
    <property type="match status" value="1"/>
</dbReference>
<name>A0A5B2VP67_9BACT</name>
<proteinExistence type="predicted"/>
<dbReference type="PROSITE" id="PS51257">
    <property type="entry name" value="PROKAR_LIPOPROTEIN"/>
    <property type="match status" value="1"/>
</dbReference>
<sequence length="401" mass="46350">MKSCLLKFVCQHSYKIGLFIWVTLMGCYSGNEAQLPPPSHIPLSARYQLAGVAVTTDTIKLPIDSLTESKFSCFNFKQLGTQSVFAFFDKNTFLLNIYDLHRKECIKRLNIKEIAKDYRPLLRTKVYFKSYDSIYVYSNMNLYRIDTNGTVKDSIGLLFDPYRASSSFQNTSPPVFVDNQLVLPASPTLDCTNKGDLQKWRLVYRIEWNISKASLLYKLPEWSLDSMYDKQFLAPSYCYNPLSKQFVFSFAPDSNIYVTDLVKTHYSYSCRSQGVSKNMPSFTLEDIKDGESSYKAFLKRDSYGPVYFDPYMKRYLRVAEKKINGLEYSDKQLIKEHSILIMDSSFRVIGESIVDKNINLYSLIFTPNGMYARADSTRSEDTIYLVKLDYEDLADKVLTKK</sequence>
<evidence type="ECO:0000313" key="2">
    <source>
        <dbReference type="Proteomes" id="UP000324611"/>
    </source>
</evidence>
<keyword evidence="2" id="KW-1185">Reference proteome</keyword>
<reference evidence="1 2" key="2">
    <citation type="submission" date="2019-09" db="EMBL/GenBank/DDBJ databases">
        <authorList>
            <person name="Jin C."/>
        </authorList>
    </citation>
    <scope>NUCLEOTIDE SEQUENCE [LARGE SCALE GENOMIC DNA]</scope>
    <source>
        <strain evidence="1 2">BN140078</strain>
    </source>
</reference>
<dbReference type="Proteomes" id="UP000324611">
    <property type="component" value="Unassembled WGS sequence"/>
</dbReference>
<protein>
    <submittedName>
        <fullName evidence="1">DUF4221 domain-containing protein</fullName>
    </submittedName>
</protein>
<dbReference type="AlphaFoldDB" id="A0A5B2VP67"/>